<proteinExistence type="predicted"/>
<evidence type="ECO:0000313" key="3">
    <source>
        <dbReference type="Proteomes" id="UP001642360"/>
    </source>
</evidence>
<name>A0ABC8R3L6_9AQUA</name>
<organism evidence="2 3">
    <name type="scientific">Ilex paraguariensis</name>
    <name type="common">yerba mate</name>
    <dbReference type="NCBI Taxonomy" id="185542"/>
    <lineage>
        <taxon>Eukaryota</taxon>
        <taxon>Viridiplantae</taxon>
        <taxon>Streptophyta</taxon>
        <taxon>Embryophyta</taxon>
        <taxon>Tracheophyta</taxon>
        <taxon>Spermatophyta</taxon>
        <taxon>Magnoliopsida</taxon>
        <taxon>eudicotyledons</taxon>
        <taxon>Gunneridae</taxon>
        <taxon>Pentapetalae</taxon>
        <taxon>asterids</taxon>
        <taxon>campanulids</taxon>
        <taxon>Aquifoliales</taxon>
        <taxon>Aquifoliaceae</taxon>
        <taxon>Ilex</taxon>
    </lineage>
</organism>
<comment type="caution">
    <text evidence="2">The sequence shown here is derived from an EMBL/GenBank/DDBJ whole genome shotgun (WGS) entry which is preliminary data.</text>
</comment>
<accession>A0ABC8R3L6</accession>
<dbReference type="Proteomes" id="UP001642360">
    <property type="component" value="Unassembled WGS sequence"/>
</dbReference>
<sequence>MSSATEEEAELRRRKIEEALEAKSLRRIISAYLNYLEAAEEDVKRFERSFRRIPVAHKLIKLLKIPPNKLVLALY</sequence>
<keyword evidence="3" id="KW-1185">Reference proteome</keyword>
<dbReference type="AlphaFoldDB" id="A0ABC8R3L6"/>
<feature type="coiled-coil region" evidence="1">
    <location>
        <begin position="6"/>
        <end position="49"/>
    </location>
</feature>
<keyword evidence="1" id="KW-0175">Coiled coil</keyword>
<dbReference type="EMBL" id="CAUOFW020000959">
    <property type="protein sequence ID" value="CAK9139388.1"/>
    <property type="molecule type" value="Genomic_DNA"/>
</dbReference>
<gene>
    <name evidence="2" type="ORF">ILEXP_LOCUS6780</name>
</gene>
<reference evidence="2 3" key="1">
    <citation type="submission" date="2024-02" db="EMBL/GenBank/DDBJ databases">
        <authorList>
            <person name="Vignale AGUSTIN F."/>
            <person name="Sosa J E."/>
            <person name="Modenutti C."/>
        </authorList>
    </citation>
    <scope>NUCLEOTIDE SEQUENCE [LARGE SCALE GENOMIC DNA]</scope>
</reference>
<evidence type="ECO:0000256" key="1">
    <source>
        <dbReference type="SAM" id="Coils"/>
    </source>
</evidence>
<evidence type="ECO:0000313" key="2">
    <source>
        <dbReference type="EMBL" id="CAK9139388.1"/>
    </source>
</evidence>
<protein>
    <submittedName>
        <fullName evidence="2">Uncharacterized protein</fullName>
    </submittedName>
</protein>